<keyword evidence="2" id="KW-0812">Transmembrane</keyword>
<evidence type="ECO:0000256" key="1">
    <source>
        <dbReference type="SAM" id="MobiDB-lite"/>
    </source>
</evidence>
<dbReference type="EMBL" id="JACETU010000003">
    <property type="protein sequence ID" value="KAF7433750.1"/>
    <property type="molecule type" value="Genomic_DNA"/>
</dbReference>
<evidence type="ECO:0000313" key="4">
    <source>
        <dbReference type="Proteomes" id="UP000623687"/>
    </source>
</evidence>
<feature type="compositionally biased region" description="Acidic residues" evidence="1">
    <location>
        <begin position="183"/>
        <end position="193"/>
    </location>
</feature>
<sequence>MDANSTARMMAIGALVDWETATTDIKYQPFDGHCAAGISCLEPCYTQALWTLFLINSMPHTVDIKPYSSRPVGFVEYSSEQVSSVLDAKYLQHFTLKPTKSINMITSTFVFLGLVASTVLAHPVQRDLGDFDDLVVRDAGADTSVYDIIKTRDLGDLTTRDVGADTSVYDLVHAREYLDERDENDFEERDYDELEGRDYEEFEDRDYEDFEERDYDDLEDRDIDDFLHYARLVARKGGRGGGGGSRSAPKPAPPPKAPAPPPKAPTPPPKAPPKPAAPPKAPQKPAAPPKQPPKPASPPKTPPKPASPPKTPPKPASPPKNPPKPAAPPKQPPKPASPPKTPPKAPAPPKQPPKPAAPPKNPPKQKNPPARQPIDPTTVFQTIPQYVDPFVQIWMQQQQQQTQQEQMEEWIIFTQDAANGTMANDWLILPVESGALVERVLGDATAEA</sequence>
<keyword evidence="4" id="KW-1185">Reference proteome</keyword>
<feature type="region of interest" description="Disordered" evidence="1">
    <location>
        <begin position="183"/>
        <end position="213"/>
    </location>
</feature>
<comment type="caution">
    <text evidence="3">The sequence shown here is derived from an EMBL/GenBank/DDBJ whole genome shotgun (WGS) entry which is preliminary data.</text>
</comment>
<dbReference type="PRINTS" id="PR01217">
    <property type="entry name" value="PRICHEXTENSN"/>
</dbReference>
<protein>
    <submittedName>
        <fullName evidence="3">Uncharacterized protein</fullName>
    </submittedName>
</protein>
<organism evidence="3 4">
    <name type="scientific">Pleurotus ostreatus</name>
    <name type="common">Oyster mushroom</name>
    <name type="synonym">White-rot fungus</name>
    <dbReference type="NCBI Taxonomy" id="5322"/>
    <lineage>
        <taxon>Eukaryota</taxon>
        <taxon>Fungi</taxon>
        <taxon>Dikarya</taxon>
        <taxon>Basidiomycota</taxon>
        <taxon>Agaricomycotina</taxon>
        <taxon>Agaricomycetes</taxon>
        <taxon>Agaricomycetidae</taxon>
        <taxon>Agaricales</taxon>
        <taxon>Pleurotineae</taxon>
        <taxon>Pleurotaceae</taxon>
        <taxon>Pleurotus</taxon>
    </lineage>
</organism>
<dbReference type="OrthoDB" id="3068073at2759"/>
<dbReference type="GeneID" id="59375533"/>
<dbReference type="Proteomes" id="UP000623687">
    <property type="component" value="Unassembled WGS sequence"/>
</dbReference>
<feature type="compositionally biased region" description="Pro residues" evidence="1">
    <location>
        <begin position="250"/>
        <end position="366"/>
    </location>
</feature>
<dbReference type="AlphaFoldDB" id="A0A8H7DVS5"/>
<keyword evidence="2" id="KW-1133">Transmembrane helix</keyword>
<gene>
    <name evidence="3" type="ORF">PC9H_005715</name>
</gene>
<dbReference type="PANTHER" id="PTHR24216">
    <property type="entry name" value="PAXILLIN-RELATED"/>
    <property type="match status" value="1"/>
</dbReference>
<dbReference type="RefSeq" id="XP_036633777.1">
    <property type="nucleotide sequence ID" value="XM_036775275.1"/>
</dbReference>
<feature type="region of interest" description="Disordered" evidence="1">
    <location>
        <begin position="235"/>
        <end position="377"/>
    </location>
</feature>
<proteinExistence type="predicted"/>
<reference evidence="3" key="1">
    <citation type="submission" date="2019-07" db="EMBL/GenBank/DDBJ databases">
        <authorList>
            <person name="Palmer J.M."/>
        </authorList>
    </citation>
    <scope>NUCLEOTIDE SEQUENCE</scope>
    <source>
        <strain evidence="3">PC9</strain>
    </source>
</reference>
<feature type="compositionally biased region" description="Acidic residues" evidence="1">
    <location>
        <begin position="200"/>
        <end position="213"/>
    </location>
</feature>
<name>A0A8H7DVS5_PLEOS</name>
<accession>A0A8H7DVS5</accession>
<dbReference type="PANTHER" id="PTHR24216:SF65">
    <property type="entry name" value="PAXILLIN-LIKE PROTEIN 1"/>
    <property type="match status" value="1"/>
</dbReference>
<feature type="transmembrane region" description="Helical" evidence="2">
    <location>
        <begin position="102"/>
        <end position="121"/>
    </location>
</feature>
<evidence type="ECO:0000256" key="2">
    <source>
        <dbReference type="SAM" id="Phobius"/>
    </source>
</evidence>
<dbReference type="VEuPathDB" id="FungiDB:PC9H_005715"/>
<evidence type="ECO:0000313" key="3">
    <source>
        <dbReference type="EMBL" id="KAF7433750.1"/>
    </source>
</evidence>
<keyword evidence="2" id="KW-0472">Membrane</keyword>